<evidence type="ECO:0000256" key="2">
    <source>
        <dbReference type="ARBA" id="ARBA00022692"/>
    </source>
</evidence>
<keyword evidence="13" id="KW-1185">Reference proteome</keyword>
<keyword evidence="5 9" id="KW-0472">Membrane</keyword>
<feature type="compositionally biased region" description="Polar residues" evidence="8">
    <location>
        <begin position="418"/>
        <end position="429"/>
    </location>
</feature>
<gene>
    <name evidence="12" type="primary">RvY_13698-1</name>
    <name evidence="12" type="synonym">RvY_13698.1</name>
    <name evidence="12" type="ORF">RvY_13698</name>
</gene>
<keyword evidence="4" id="KW-0297">G-protein coupled receptor</keyword>
<dbReference type="PANTHER" id="PTHR45695">
    <property type="entry name" value="LEUCOKININ RECEPTOR-RELATED"/>
    <property type="match status" value="1"/>
</dbReference>
<evidence type="ECO:0000256" key="8">
    <source>
        <dbReference type="SAM" id="MobiDB-lite"/>
    </source>
</evidence>
<proteinExistence type="predicted"/>
<dbReference type="GO" id="GO:0005886">
    <property type="term" value="C:plasma membrane"/>
    <property type="evidence" value="ECO:0007669"/>
    <property type="project" value="TreeGrafter"/>
</dbReference>
<keyword evidence="10" id="KW-0732">Signal</keyword>
<evidence type="ECO:0000256" key="1">
    <source>
        <dbReference type="ARBA" id="ARBA00004141"/>
    </source>
</evidence>
<dbReference type="Proteomes" id="UP000186922">
    <property type="component" value="Unassembled WGS sequence"/>
</dbReference>
<accession>A0A1D1VQY8</accession>
<dbReference type="EMBL" id="BDGG01000009">
    <property type="protein sequence ID" value="GAV03246.1"/>
    <property type="molecule type" value="Genomic_DNA"/>
</dbReference>
<feature type="chain" id="PRO_5008898740" description="G-protein coupled receptors family 1 profile domain-containing protein" evidence="10">
    <location>
        <begin position="17"/>
        <end position="429"/>
    </location>
</feature>
<name>A0A1D1VQY8_RAMVA</name>
<dbReference type="InterPro" id="IPR017452">
    <property type="entry name" value="GPCR_Rhodpsn_7TM"/>
</dbReference>
<evidence type="ECO:0000256" key="6">
    <source>
        <dbReference type="ARBA" id="ARBA00023170"/>
    </source>
</evidence>
<evidence type="ECO:0000259" key="11">
    <source>
        <dbReference type="PROSITE" id="PS50262"/>
    </source>
</evidence>
<sequence length="429" mass="49027">MRLFLLISWLSAFILSAPYLLPAQQLNAYLKSSWGTIDRAFCTDDFDDLLHPNFRRVYFLFLFVVLYVLPGIVIATLNARVVITLYSRQSRDMTISLDSISNNSSIRSSMSVDQAFKKQLENRRRVAIMMVTINIAFLVCWSPYFVTTIFTQFGWNFLNDSNFYFTMLMINAFGFCNSAVNPIIYLMAPSFRQNYRRTVSRMFGCSVKPGQKLSLSEARHLSRHSSYQQSLHHSSFRQKFPTESSSDFDSSLNIYDTGRFFRFNFSTRSTANNNKMTLTPANSIRSFHSTSLFQNSHFTQRYGTHGSHRSIESADTASLSNTPKLNSGRLLALPYTINARSYEVITPTANLQKYQPTKPGLRQSKSTKASFICQTTSSEERETSHCHIDLNAESSSIVNEIPFDEEPGRGQDKKPRSRCNTLQRSLSVQ</sequence>
<dbReference type="STRING" id="947166.A0A1D1VQY8"/>
<evidence type="ECO:0000256" key="3">
    <source>
        <dbReference type="ARBA" id="ARBA00022989"/>
    </source>
</evidence>
<dbReference type="AlphaFoldDB" id="A0A1D1VQY8"/>
<organism evidence="12 13">
    <name type="scientific">Ramazzottius varieornatus</name>
    <name type="common">Water bear</name>
    <name type="synonym">Tardigrade</name>
    <dbReference type="NCBI Taxonomy" id="947166"/>
    <lineage>
        <taxon>Eukaryota</taxon>
        <taxon>Metazoa</taxon>
        <taxon>Ecdysozoa</taxon>
        <taxon>Tardigrada</taxon>
        <taxon>Eutardigrada</taxon>
        <taxon>Parachela</taxon>
        <taxon>Hypsibioidea</taxon>
        <taxon>Ramazzottiidae</taxon>
        <taxon>Ramazzottius</taxon>
    </lineage>
</organism>
<comment type="caution">
    <text evidence="12">The sequence shown here is derived from an EMBL/GenBank/DDBJ whole genome shotgun (WGS) entry which is preliminary data.</text>
</comment>
<comment type="subcellular location">
    <subcellularLocation>
        <location evidence="1">Membrane</location>
        <topology evidence="1">Multi-pass membrane protein</topology>
    </subcellularLocation>
</comment>
<feature type="region of interest" description="Disordered" evidence="8">
    <location>
        <begin position="229"/>
        <end position="248"/>
    </location>
</feature>
<feature type="signal peptide" evidence="10">
    <location>
        <begin position="1"/>
        <end position="16"/>
    </location>
</feature>
<feature type="transmembrane region" description="Helical" evidence="9">
    <location>
        <begin position="126"/>
        <end position="144"/>
    </location>
</feature>
<keyword evidence="7" id="KW-0807">Transducer</keyword>
<dbReference type="SUPFAM" id="SSF81321">
    <property type="entry name" value="Family A G protein-coupled receptor-like"/>
    <property type="match status" value="1"/>
</dbReference>
<protein>
    <recommendedName>
        <fullName evidence="11">G-protein coupled receptors family 1 profile domain-containing protein</fullName>
    </recommendedName>
</protein>
<evidence type="ECO:0000256" key="7">
    <source>
        <dbReference type="ARBA" id="ARBA00023224"/>
    </source>
</evidence>
<evidence type="ECO:0000256" key="9">
    <source>
        <dbReference type="SAM" id="Phobius"/>
    </source>
</evidence>
<feature type="region of interest" description="Disordered" evidence="8">
    <location>
        <begin position="402"/>
        <end position="429"/>
    </location>
</feature>
<dbReference type="PANTHER" id="PTHR45695:SF9">
    <property type="entry name" value="LEUCOKININ RECEPTOR"/>
    <property type="match status" value="1"/>
</dbReference>
<dbReference type="PROSITE" id="PS50262">
    <property type="entry name" value="G_PROTEIN_RECEP_F1_2"/>
    <property type="match status" value="1"/>
</dbReference>
<evidence type="ECO:0000313" key="13">
    <source>
        <dbReference type="Proteomes" id="UP000186922"/>
    </source>
</evidence>
<dbReference type="PRINTS" id="PR00237">
    <property type="entry name" value="GPCRRHODOPSN"/>
</dbReference>
<feature type="domain" description="G-protein coupled receptors family 1 profile" evidence="11">
    <location>
        <begin position="1"/>
        <end position="185"/>
    </location>
</feature>
<feature type="transmembrane region" description="Helical" evidence="9">
    <location>
        <begin position="57"/>
        <end position="83"/>
    </location>
</feature>
<feature type="transmembrane region" description="Helical" evidence="9">
    <location>
        <begin position="164"/>
        <end position="188"/>
    </location>
</feature>
<keyword evidence="3 9" id="KW-1133">Transmembrane helix</keyword>
<keyword evidence="2 9" id="KW-0812">Transmembrane</keyword>
<dbReference type="Pfam" id="PF00001">
    <property type="entry name" value="7tm_1"/>
    <property type="match status" value="1"/>
</dbReference>
<dbReference type="Gene3D" id="1.20.1070.10">
    <property type="entry name" value="Rhodopsin 7-helix transmembrane proteins"/>
    <property type="match status" value="1"/>
</dbReference>
<dbReference type="InterPro" id="IPR000276">
    <property type="entry name" value="GPCR_Rhodpsn"/>
</dbReference>
<dbReference type="OrthoDB" id="2101615at2759"/>
<evidence type="ECO:0000256" key="4">
    <source>
        <dbReference type="ARBA" id="ARBA00023040"/>
    </source>
</evidence>
<keyword evidence="6" id="KW-0675">Receptor</keyword>
<evidence type="ECO:0000313" key="12">
    <source>
        <dbReference type="EMBL" id="GAV03246.1"/>
    </source>
</evidence>
<evidence type="ECO:0000256" key="5">
    <source>
        <dbReference type="ARBA" id="ARBA00023136"/>
    </source>
</evidence>
<reference evidence="12 13" key="1">
    <citation type="journal article" date="2016" name="Nat. Commun.">
        <title>Extremotolerant tardigrade genome and improved radiotolerance of human cultured cells by tardigrade-unique protein.</title>
        <authorList>
            <person name="Hashimoto T."/>
            <person name="Horikawa D.D."/>
            <person name="Saito Y."/>
            <person name="Kuwahara H."/>
            <person name="Kozuka-Hata H."/>
            <person name="Shin-I T."/>
            <person name="Minakuchi Y."/>
            <person name="Ohishi K."/>
            <person name="Motoyama A."/>
            <person name="Aizu T."/>
            <person name="Enomoto A."/>
            <person name="Kondo K."/>
            <person name="Tanaka S."/>
            <person name="Hara Y."/>
            <person name="Koshikawa S."/>
            <person name="Sagara H."/>
            <person name="Miura T."/>
            <person name="Yokobori S."/>
            <person name="Miyagawa K."/>
            <person name="Suzuki Y."/>
            <person name="Kubo T."/>
            <person name="Oyama M."/>
            <person name="Kohara Y."/>
            <person name="Fujiyama A."/>
            <person name="Arakawa K."/>
            <person name="Katayama T."/>
            <person name="Toyoda A."/>
            <person name="Kunieda T."/>
        </authorList>
    </citation>
    <scope>NUCLEOTIDE SEQUENCE [LARGE SCALE GENOMIC DNA]</scope>
    <source>
        <strain evidence="12 13">YOKOZUNA-1</strain>
    </source>
</reference>
<dbReference type="GO" id="GO:0004930">
    <property type="term" value="F:G protein-coupled receptor activity"/>
    <property type="evidence" value="ECO:0007669"/>
    <property type="project" value="UniProtKB-KW"/>
</dbReference>
<evidence type="ECO:0000256" key="10">
    <source>
        <dbReference type="SAM" id="SignalP"/>
    </source>
</evidence>